<dbReference type="InterPro" id="IPR029039">
    <property type="entry name" value="Flavoprotein-like_sf"/>
</dbReference>
<evidence type="ECO:0000256" key="3">
    <source>
        <dbReference type="SAM" id="MobiDB-lite"/>
    </source>
</evidence>
<feature type="region of interest" description="Disordered" evidence="3">
    <location>
        <begin position="235"/>
        <end position="259"/>
    </location>
</feature>
<evidence type="ECO:0000256" key="1">
    <source>
        <dbReference type="ARBA" id="ARBA00022630"/>
    </source>
</evidence>
<protein>
    <submittedName>
        <fullName evidence="5">Iron-sulfur protein</fullName>
    </submittedName>
</protein>
<proteinExistence type="predicted"/>
<dbReference type="EMBL" id="CAACVI010000012">
    <property type="protein sequence ID" value="VEN73773.1"/>
    <property type="molecule type" value="Genomic_DNA"/>
</dbReference>
<keyword evidence="2" id="KW-0288">FMN</keyword>
<dbReference type="PANTHER" id="PTHR43278:SF2">
    <property type="entry name" value="IRON-SULFUR FLAVOPROTEIN"/>
    <property type="match status" value="1"/>
</dbReference>
<dbReference type="AlphaFoldDB" id="A0A484HLK7"/>
<accession>A0A484HLK7</accession>
<dbReference type="InterPro" id="IPR051796">
    <property type="entry name" value="ISF_SsuE-like"/>
</dbReference>
<sequence length="259" mass="29448">MRITVYYSSAHKKRGNTHVIIEAFAQGAEDAGAHVETVFLAGRDIENCRACVSCWTRTPGKCAVKDDMAPLLEDFVRSDIAVLATPVYVHHVNGVMKTFLDRMIPIMDPRMVRMENGRTGHFKRYERYPRLGVIATGGFPEKEFSDCVSRYFKRLARDLYSEVAFEIYRSQAALLKMDEGPLAPILKDYKAHVRRAGREVAEGGGVSPKTMEKLEAPLLPEDFYMEQANQYWESRMDRATKKNKAKKREKTGEKTGEPC</sequence>
<dbReference type="Gene3D" id="3.40.50.360">
    <property type="match status" value="1"/>
</dbReference>
<organism evidence="5">
    <name type="scientific">uncultured Desulfobacteraceae bacterium</name>
    <dbReference type="NCBI Taxonomy" id="218296"/>
    <lineage>
        <taxon>Bacteria</taxon>
        <taxon>Pseudomonadati</taxon>
        <taxon>Thermodesulfobacteriota</taxon>
        <taxon>Desulfobacteria</taxon>
        <taxon>Desulfobacterales</taxon>
        <taxon>Desulfobacteraceae</taxon>
        <taxon>environmental samples</taxon>
    </lineage>
</organism>
<reference evidence="5" key="1">
    <citation type="submission" date="2019-01" db="EMBL/GenBank/DDBJ databases">
        <authorList>
            <consortium name="Genoscope - CEA"/>
            <person name="William W."/>
        </authorList>
    </citation>
    <scope>NUCLEOTIDE SEQUENCE</scope>
    <source>
        <strain evidence="5">CR-1</strain>
    </source>
</reference>
<dbReference type="PANTHER" id="PTHR43278">
    <property type="entry name" value="NAD(P)H-DEPENDENT FMN-CONTAINING OXIDOREDUCTASE YWQN-RELATED"/>
    <property type="match status" value="1"/>
</dbReference>
<dbReference type="GO" id="GO:0016491">
    <property type="term" value="F:oxidoreductase activity"/>
    <property type="evidence" value="ECO:0007669"/>
    <property type="project" value="InterPro"/>
</dbReference>
<evidence type="ECO:0000256" key="2">
    <source>
        <dbReference type="ARBA" id="ARBA00022643"/>
    </source>
</evidence>
<name>A0A484HLK7_9BACT</name>
<feature type="compositionally biased region" description="Basic and acidic residues" evidence="3">
    <location>
        <begin position="250"/>
        <end position="259"/>
    </location>
</feature>
<dbReference type="Pfam" id="PF03358">
    <property type="entry name" value="FMN_red"/>
    <property type="match status" value="1"/>
</dbReference>
<evidence type="ECO:0000313" key="5">
    <source>
        <dbReference type="EMBL" id="VEN73773.1"/>
    </source>
</evidence>
<dbReference type="InterPro" id="IPR005025">
    <property type="entry name" value="FMN_Rdtase-like_dom"/>
</dbReference>
<keyword evidence="1" id="KW-0285">Flavoprotein</keyword>
<dbReference type="SUPFAM" id="SSF52218">
    <property type="entry name" value="Flavoproteins"/>
    <property type="match status" value="1"/>
</dbReference>
<feature type="domain" description="NADPH-dependent FMN reductase-like" evidence="4">
    <location>
        <begin position="1"/>
        <end position="104"/>
    </location>
</feature>
<gene>
    <name evidence="5" type="ORF">EPICR_20242</name>
</gene>
<evidence type="ECO:0000259" key="4">
    <source>
        <dbReference type="Pfam" id="PF03358"/>
    </source>
</evidence>